<dbReference type="EMBL" id="BGPR01058024">
    <property type="protein sequence ID" value="GBO34220.1"/>
    <property type="molecule type" value="Genomic_DNA"/>
</dbReference>
<gene>
    <name evidence="3" type="ORF">AVEN_210834_1</name>
    <name evidence="2" type="ORF">AVEN_6772_1</name>
</gene>
<accession>A0A4Y2WCC4</accession>
<evidence type="ECO:0000313" key="4">
    <source>
        <dbReference type="Proteomes" id="UP000499080"/>
    </source>
</evidence>
<evidence type="ECO:0000256" key="1">
    <source>
        <dbReference type="SAM" id="Phobius"/>
    </source>
</evidence>
<keyword evidence="1" id="KW-0812">Transmembrane</keyword>
<dbReference type="EMBL" id="BGPR01058015">
    <property type="protein sequence ID" value="GBO34208.1"/>
    <property type="molecule type" value="Genomic_DNA"/>
</dbReference>
<keyword evidence="1" id="KW-0472">Membrane</keyword>
<dbReference type="Proteomes" id="UP000499080">
    <property type="component" value="Unassembled WGS sequence"/>
</dbReference>
<dbReference type="AlphaFoldDB" id="A0A4Y2WCC4"/>
<name>A0A4Y2WCC4_ARAVE</name>
<evidence type="ECO:0000313" key="2">
    <source>
        <dbReference type="EMBL" id="GBO34208.1"/>
    </source>
</evidence>
<protein>
    <submittedName>
        <fullName evidence="2">Uncharacterized protein</fullName>
    </submittedName>
</protein>
<comment type="caution">
    <text evidence="2">The sequence shown here is derived from an EMBL/GenBank/DDBJ whole genome shotgun (WGS) entry which is preliminary data.</text>
</comment>
<evidence type="ECO:0000313" key="3">
    <source>
        <dbReference type="EMBL" id="GBO34220.1"/>
    </source>
</evidence>
<reference evidence="2 4" key="1">
    <citation type="journal article" date="2019" name="Sci. Rep.">
        <title>Orb-weaving spider Araneus ventricosus genome elucidates the spidroin gene catalogue.</title>
        <authorList>
            <person name="Kono N."/>
            <person name="Nakamura H."/>
            <person name="Ohtoshi R."/>
            <person name="Moran D.A.P."/>
            <person name="Shinohara A."/>
            <person name="Yoshida Y."/>
            <person name="Fujiwara M."/>
            <person name="Mori M."/>
            <person name="Tomita M."/>
            <person name="Arakawa K."/>
        </authorList>
    </citation>
    <scope>NUCLEOTIDE SEQUENCE [LARGE SCALE GENOMIC DNA]</scope>
</reference>
<keyword evidence="1" id="KW-1133">Transmembrane helix</keyword>
<organism evidence="2 4">
    <name type="scientific">Araneus ventricosus</name>
    <name type="common">Orbweaver spider</name>
    <name type="synonym">Epeira ventricosa</name>
    <dbReference type="NCBI Taxonomy" id="182803"/>
    <lineage>
        <taxon>Eukaryota</taxon>
        <taxon>Metazoa</taxon>
        <taxon>Ecdysozoa</taxon>
        <taxon>Arthropoda</taxon>
        <taxon>Chelicerata</taxon>
        <taxon>Arachnida</taxon>
        <taxon>Araneae</taxon>
        <taxon>Araneomorphae</taxon>
        <taxon>Entelegynae</taxon>
        <taxon>Araneoidea</taxon>
        <taxon>Araneidae</taxon>
        <taxon>Araneus</taxon>
    </lineage>
</organism>
<feature type="transmembrane region" description="Helical" evidence="1">
    <location>
        <begin position="31"/>
        <end position="53"/>
    </location>
</feature>
<sequence>MILCDVTSYREDYKYPELLNDGERLQSAKNLFGVLFALLLVSCLTLSAIVRVITVIIRDFLSACVGDFRKCCLPVLCVFELFENKASFSIILLFGLLSQYTYQTIFVTI</sequence>
<proteinExistence type="predicted"/>
<keyword evidence="4" id="KW-1185">Reference proteome</keyword>